<gene>
    <name evidence="1" type="ORF">ASPCAL06419</name>
</gene>
<evidence type="ECO:0000313" key="2">
    <source>
        <dbReference type="Proteomes" id="UP000054771"/>
    </source>
</evidence>
<accession>A0A0U4Z6K8</accession>
<reference evidence="2" key="1">
    <citation type="journal article" date="2016" name="Genome Announc.">
        <title>Draft genome sequences of fungus Aspergillus calidoustus.</title>
        <authorList>
            <person name="Horn F."/>
            <person name="Linde J."/>
            <person name="Mattern D.J."/>
            <person name="Walther G."/>
            <person name="Guthke R."/>
            <person name="Scherlach K."/>
            <person name="Martin K."/>
            <person name="Brakhage A.A."/>
            <person name="Petzke L."/>
            <person name="Valiante V."/>
        </authorList>
    </citation>
    <scope>NUCLEOTIDE SEQUENCE [LARGE SCALE GENOMIC DNA]</scope>
    <source>
        <strain evidence="2">SF006504</strain>
    </source>
</reference>
<keyword evidence="2" id="KW-1185">Reference proteome</keyword>
<sequence>MVGAVLSLSIESHPHAIGTCPLEQQRIYASIREVWITSHQSLQNFDHHLGDFLTSMPMPLDGFYYKSAILGDKTGLFVNLAL</sequence>
<proteinExistence type="predicted"/>
<organism evidence="1 2">
    <name type="scientific">Aspergillus calidoustus</name>
    <dbReference type="NCBI Taxonomy" id="454130"/>
    <lineage>
        <taxon>Eukaryota</taxon>
        <taxon>Fungi</taxon>
        <taxon>Dikarya</taxon>
        <taxon>Ascomycota</taxon>
        <taxon>Pezizomycotina</taxon>
        <taxon>Eurotiomycetes</taxon>
        <taxon>Eurotiomycetidae</taxon>
        <taxon>Eurotiales</taxon>
        <taxon>Aspergillaceae</taxon>
        <taxon>Aspergillus</taxon>
        <taxon>Aspergillus subgen. Nidulantes</taxon>
    </lineage>
</organism>
<dbReference type="Proteomes" id="UP000054771">
    <property type="component" value="Unassembled WGS sequence"/>
</dbReference>
<protein>
    <submittedName>
        <fullName evidence="1">Uncharacterized protein</fullName>
    </submittedName>
</protein>
<dbReference type="EMBL" id="CDMC01000005">
    <property type="protein sequence ID" value="CEL05301.1"/>
    <property type="molecule type" value="Genomic_DNA"/>
</dbReference>
<dbReference type="AlphaFoldDB" id="A0A0U4Z6K8"/>
<name>A0A0U4Z6K8_ASPCI</name>
<evidence type="ECO:0000313" key="1">
    <source>
        <dbReference type="EMBL" id="CEL05301.1"/>
    </source>
</evidence>